<reference evidence="1" key="1">
    <citation type="submission" date="2015-12" db="EMBL/GenBank/DDBJ databases">
        <title>Gene expression during late stages of embryo sac development: a critical building block for successful pollen-pistil interactions.</title>
        <authorList>
            <person name="Liu Y."/>
            <person name="Joly V."/>
            <person name="Sabar M."/>
            <person name="Matton D.P."/>
        </authorList>
    </citation>
    <scope>NUCLEOTIDE SEQUENCE</scope>
</reference>
<organism evidence="1">
    <name type="scientific">Solanum chacoense</name>
    <name type="common">Chaco potato</name>
    <dbReference type="NCBI Taxonomy" id="4108"/>
    <lineage>
        <taxon>Eukaryota</taxon>
        <taxon>Viridiplantae</taxon>
        <taxon>Streptophyta</taxon>
        <taxon>Embryophyta</taxon>
        <taxon>Tracheophyta</taxon>
        <taxon>Spermatophyta</taxon>
        <taxon>Magnoliopsida</taxon>
        <taxon>eudicotyledons</taxon>
        <taxon>Gunneridae</taxon>
        <taxon>Pentapetalae</taxon>
        <taxon>asterids</taxon>
        <taxon>lamiids</taxon>
        <taxon>Solanales</taxon>
        <taxon>Solanaceae</taxon>
        <taxon>Solanoideae</taxon>
        <taxon>Solaneae</taxon>
        <taxon>Solanum</taxon>
    </lineage>
</organism>
<accession>A0A0V0III0</accession>
<dbReference type="AlphaFoldDB" id="A0A0V0III0"/>
<sequence length="95" mass="10673">MLVSSCCSNSAVITKPTRIPREERILFLHSLTSARKQKSIIFPTPSIPQIPTIRISLILIHSKDCTCGKSTFIPQHLGKMIREAYIMKTFGQQST</sequence>
<evidence type="ECO:0000313" key="1">
    <source>
        <dbReference type="EMBL" id="JAP31865.1"/>
    </source>
</evidence>
<name>A0A0V0III0_SOLCH</name>
<dbReference type="EMBL" id="GEDG01006618">
    <property type="protein sequence ID" value="JAP31865.1"/>
    <property type="molecule type" value="Transcribed_RNA"/>
</dbReference>
<protein>
    <submittedName>
        <fullName evidence="1">Putative ovule protein</fullName>
    </submittedName>
</protein>
<proteinExistence type="predicted"/>